<reference evidence="2 3" key="1">
    <citation type="journal article" date="2020" name="Mol. Plant">
        <title>The Chromosome-Based Rubber Tree Genome Provides New Insights into Spurge Genome Evolution and Rubber Biosynthesis.</title>
        <authorList>
            <person name="Liu J."/>
            <person name="Shi C."/>
            <person name="Shi C.C."/>
            <person name="Li W."/>
            <person name="Zhang Q.J."/>
            <person name="Zhang Y."/>
            <person name="Li K."/>
            <person name="Lu H.F."/>
            <person name="Shi C."/>
            <person name="Zhu S.T."/>
            <person name="Xiao Z.Y."/>
            <person name="Nan H."/>
            <person name="Yue Y."/>
            <person name="Zhu X.G."/>
            <person name="Wu Y."/>
            <person name="Hong X.N."/>
            <person name="Fan G.Y."/>
            <person name="Tong Y."/>
            <person name="Zhang D."/>
            <person name="Mao C.L."/>
            <person name="Liu Y.L."/>
            <person name="Hao S.J."/>
            <person name="Liu W.Q."/>
            <person name="Lv M.Q."/>
            <person name="Zhang H.B."/>
            <person name="Liu Y."/>
            <person name="Hu-Tang G.R."/>
            <person name="Wang J.P."/>
            <person name="Wang J.H."/>
            <person name="Sun Y.H."/>
            <person name="Ni S.B."/>
            <person name="Chen W.B."/>
            <person name="Zhang X.C."/>
            <person name="Jiao Y.N."/>
            <person name="Eichler E.E."/>
            <person name="Li G.H."/>
            <person name="Liu X."/>
            <person name="Gao L.Z."/>
        </authorList>
    </citation>
    <scope>NUCLEOTIDE SEQUENCE [LARGE SCALE GENOMIC DNA]</scope>
    <source>
        <strain evidence="3">cv. GT1</strain>
        <tissue evidence="2">Leaf</tissue>
    </source>
</reference>
<evidence type="ECO:0000313" key="2">
    <source>
        <dbReference type="EMBL" id="KAF2292084.1"/>
    </source>
</evidence>
<accession>A0A6A6KU45</accession>
<gene>
    <name evidence="2" type="ORF">GH714_009320</name>
</gene>
<sequence length="76" mass="8459">MALKAKMMTYEKVHHDSCPRYNEDNEWAIVGKEEEEGSHCANVAKGKKASNKNPTGRVDKATSSNTPKGIRIPMQL</sequence>
<feature type="region of interest" description="Disordered" evidence="1">
    <location>
        <begin position="45"/>
        <end position="76"/>
    </location>
</feature>
<dbReference type="EMBL" id="JAAGAX010000014">
    <property type="protein sequence ID" value="KAF2292084.1"/>
    <property type="molecule type" value="Genomic_DNA"/>
</dbReference>
<evidence type="ECO:0000313" key="3">
    <source>
        <dbReference type="Proteomes" id="UP000467840"/>
    </source>
</evidence>
<dbReference type="AlphaFoldDB" id="A0A6A6KU45"/>
<comment type="caution">
    <text evidence="2">The sequence shown here is derived from an EMBL/GenBank/DDBJ whole genome shotgun (WGS) entry which is preliminary data.</text>
</comment>
<dbReference type="Proteomes" id="UP000467840">
    <property type="component" value="Chromosome 13"/>
</dbReference>
<name>A0A6A6KU45_HEVBR</name>
<evidence type="ECO:0000256" key="1">
    <source>
        <dbReference type="SAM" id="MobiDB-lite"/>
    </source>
</evidence>
<proteinExistence type="predicted"/>
<protein>
    <submittedName>
        <fullName evidence="2">Uncharacterized protein</fullName>
    </submittedName>
</protein>
<keyword evidence="3" id="KW-1185">Reference proteome</keyword>
<organism evidence="2 3">
    <name type="scientific">Hevea brasiliensis</name>
    <name type="common">Para rubber tree</name>
    <name type="synonym">Siphonia brasiliensis</name>
    <dbReference type="NCBI Taxonomy" id="3981"/>
    <lineage>
        <taxon>Eukaryota</taxon>
        <taxon>Viridiplantae</taxon>
        <taxon>Streptophyta</taxon>
        <taxon>Embryophyta</taxon>
        <taxon>Tracheophyta</taxon>
        <taxon>Spermatophyta</taxon>
        <taxon>Magnoliopsida</taxon>
        <taxon>eudicotyledons</taxon>
        <taxon>Gunneridae</taxon>
        <taxon>Pentapetalae</taxon>
        <taxon>rosids</taxon>
        <taxon>fabids</taxon>
        <taxon>Malpighiales</taxon>
        <taxon>Euphorbiaceae</taxon>
        <taxon>Crotonoideae</taxon>
        <taxon>Micrandreae</taxon>
        <taxon>Hevea</taxon>
    </lineage>
</organism>